<dbReference type="OrthoDB" id="2410986at2759"/>
<sequence>MIHNPTSGAILERNGWTKVDEAELISKKLVENKNGCGNLDYGIELCTTRRIISLIEVKKDDFKQGFMQATVQMESLLGCKHKADEIDDEYVKGSHHLSCQSPIYCVQRCGYSKDIGYERNGGGRSWPYYIVIGGGTKAYEIFTRGRRISREIKRVRSGELPKLTGLEGKMN</sequence>
<organism evidence="1 2">
    <name type="scientific">Rhizophagus clarus</name>
    <dbReference type="NCBI Taxonomy" id="94130"/>
    <lineage>
        <taxon>Eukaryota</taxon>
        <taxon>Fungi</taxon>
        <taxon>Fungi incertae sedis</taxon>
        <taxon>Mucoromycota</taxon>
        <taxon>Glomeromycotina</taxon>
        <taxon>Glomeromycetes</taxon>
        <taxon>Glomerales</taxon>
        <taxon>Glomeraceae</taxon>
        <taxon>Rhizophagus</taxon>
    </lineage>
</organism>
<reference evidence="1" key="1">
    <citation type="submission" date="2019-10" db="EMBL/GenBank/DDBJ databases">
        <title>Conservation and host-specific expression of non-tandemly repeated heterogenous ribosome RNA gene in arbuscular mycorrhizal fungi.</title>
        <authorList>
            <person name="Maeda T."/>
            <person name="Kobayashi Y."/>
            <person name="Nakagawa T."/>
            <person name="Ezawa T."/>
            <person name="Yamaguchi K."/>
            <person name="Bino T."/>
            <person name="Nishimoto Y."/>
            <person name="Shigenobu S."/>
            <person name="Kawaguchi M."/>
        </authorList>
    </citation>
    <scope>NUCLEOTIDE SEQUENCE</scope>
    <source>
        <strain evidence="1">HR1</strain>
    </source>
</reference>
<dbReference type="Proteomes" id="UP000615446">
    <property type="component" value="Unassembled WGS sequence"/>
</dbReference>
<evidence type="ECO:0000313" key="1">
    <source>
        <dbReference type="EMBL" id="GES77823.1"/>
    </source>
</evidence>
<gene>
    <name evidence="1" type="ORF">RCL2_000515700</name>
</gene>
<dbReference type="AlphaFoldDB" id="A0A8H3QFH9"/>
<proteinExistence type="predicted"/>
<protein>
    <submittedName>
        <fullName evidence="1">Uncharacterized protein</fullName>
    </submittedName>
</protein>
<dbReference type="EMBL" id="BLAL01000034">
    <property type="protein sequence ID" value="GES77823.1"/>
    <property type="molecule type" value="Genomic_DNA"/>
</dbReference>
<name>A0A8H3QFH9_9GLOM</name>
<accession>A0A8H3QFH9</accession>
<comment type="caution">
    <text evidence="1">The sequence shown here is derived from an EMBL/GenBank/DDBJ whole genome shotgun (WGS) entry which is preliminary data.</text>
</comment>
<evidence type="ECO:0000313" key="2">
    <source>
        <dbReference type="Proteomes" id="UP000615446"/>
    </source>
</evidence>